<dbReference type="SUPFAM" id="SSF52047">
    <property type="entry name" value="RNI-like"/>
    <property type="match status" value="1"/>
</dbReference>
<name>A0A0D7BIY9_9AGAR</name>
<gene>
    <name evidence="1" type="ORF">CYLTODRAFT_420147</name>
</gene>
<dbReference type="Proteomes" id="UP000054007">
    <property type="component" value="Unassembled WGS sequence"/>
</dbReference>
<dbReference type="Gene3D" id="3.80.10.10">
    <property type="entry name" value="Ribonuclease Inhibitor"/>
    <property type="match status" value="1"/>
</dbReference>
<evidence type="ECO:0000313" key="2">
    <source>
        <dbReference type="Proteomes" id="UP000054007"/>
    </source>
</evidence>
<dbReference type="OrthoDB" id="2979537at2759"/>
<evidence type="ECO:0000313" key="1">
    <source>
        <dbReference type="EMBL" id="KIY70059.1"/>
    </source>
</evidence>
<organism evidence="1 2">
    <name type="scientific">Cylindrobasidium torrendii FP15055 ss-10</name>
    <dbReference type="NCBI Taxonomy" id="1314674"/>
    <lineage>
        <taxon>Eukaryota</taxon>
        <taxon>Fungi</taxon>
        <taxon>Dikarya</taxon>
        <taxon>Basidiomycota</taxon>
        <taxon>Agaricomycotina</taxon>
        <taxon>Agaricomycetes</taxon>
        <taxon>Agaricomycetidae</taxon>
        <taxon>Agaricales</taxon>
        <taxon>Marasmiineae</taxon>
        <taxon>Physalacriaceae</taxon>
        <taxon>Cylindrobasidium</taxon>
    </lineage>
</organism>
<reference evidence="1 2" key="1">
    <citation type="journal article" date="2015" name="Fungal Genet. Biol.">
        <title>Evolution of novel wood decay mechanisms in Agaricales revealed by the genome sequences of Fistulina hepatica and Cylindrobasidium torrendii.</title>
        <authorList>
            <person name="Floudas D."/>
            <person name="Held B.W."/>
            <person name="Riley R."/>
            <person name="Nagy L.G."/>
            <person name="Koehler G."/>
            <person name="Ransdell A.S."/>
            <person name="Younus H."/>
            <person name="Chow J."/>
            <person name="Chiniquy J."/>
            <person name="Lipzen A."/>
            <person name="Tritt A."/>
            <person name="Sun H."/>
            <person name="Haridas S."/>
            <person name="LaButti K."/>
            <person name="Ohm R.A."/>
            <person name="Kues U."/>
            <person name="Blanchette R.A."/>
            <person name="Grigoriev I.V."/>
            <person name="Minto R.E."/>
            <person name="Hibbett D.S."/>
        </authorList>
    </citation>
    <scope>NUCLEOTIDE SEQUENCE [LARGE SCALE GENOMIC DNA]</scope>
    <source>
        <strain evidence="1 2">FP15055 ss-10</strain>
    </source>
</reference>
<protein>
    <submittedName>
        <fullName evidence="1">Uncharacterized protein</fullName>
    </submittedName>
</protein>
<proteinExistence type="predicted"/>
<dbReference type="InterPro" id="IPR032675">
    <property type="entry name" value="LRR_dom_sf"/>
</dbReference>
<keyword evidence="2" id="KW-1185">Reference proteome</keyword>
<dbReference type="EMBL" id="KN880474">
    <property type="protein sequence ID" value="KIY70059.1"/>
    <property type="molecule type" value="Genomic_DNA"/>
</dbReference>
<sequence length="509" mass="56678">MSLLRRSNARGGELPKELLVRLFGYALDDLPSTGCIATAKAIAKVSKCWRAVLYGTPSLWTKLNIEFVEECLVGPGDSEMVEETPVDCLGRCLMLSHPRPLTISVRVIILSDHDVLQELDGRLQKTMNMLLAHSYRWKSVRIIGPDDVLSQLRHLGYQRLRSLESFTLHLVNTPERSGPPSYVLMNPAERPPFETAAFPPGLHHLEVNFHLPNLTVEWSTLQSLVIGFSNAGACRQVLAQTRNLQHLAISHIGRSEDGVEPLVLSNLRSLTLSKCAADNIFDGLSVPALEEISLKEVDREDTSDTSDHVAHSSNAPALRERCNINPASMKTILARVSRILKSSKTPITAFSLSCGLTAHPVYSYKDFVVLFPLLPDVSRLSLKFNAATDGELLATLVDQCPPLFPSLKELSLFVETECIPSDDFLISSPLIEELVRTRQAAGLQRFSLRRTRMYHCDDSDYDLTTRVYPSSSLAQTLLSMSKEGFEVSWTDGYGADVMEMAKEYQMHVR</sequence>
<accession>A0A0D7BIY9</accession>
<dbReference type="AlphaFoldDB" id="A0A0D7BIY9"/>